<gene>
    <name evidence="6" type="ordered locus">Closa_1802</name>
</gene>
<keyword evidence="7" id="KW-1185">Reference proteome</keyword>
<organism evidence="6 7">
    <name type="scientific">Lacrimispora saccharolytica (strain ATCC 35040 / DSM 2544 / NRCC 2533 / WM1)</name>
    <name type="common">Clostridium saccharolyticum</name>
    <dbReference type="NCBI Taxonomy" id="610130"/>
    <lineage>
        <taxon>Bacteria</taxon>
        <taxon>Bacillati</taxon>
        <taxon>Bacillota</taxon>
        <taxon>Clostridia</taxon>
        <taxon>Lachnospirales</taxon>
        <taxon>Lachnospiraceae</taxon>
        <taxon>Lacrimispora</taxon>
    </lineage>
</organism>
<dbReference type="EMBL" id="CP002109">
    <property type="protein sequence ID" value="ADL04385.1"/>
    <property type="molecule type" value="Genomic_DNA"/>
</dbReference>
<dbReference type="InterPro" id="IPR027278">
    <property type="entry name" value="ACCD_DCysDesulf"/>
</dbReference>
<dbReference type="SUPFAM" id="SSF53686">
    <property type="entry name" value="Tryptophan synthase beta subunit-like PLP-dependent enzymes"/>
    <property type="match status" value="1"/>
</dbReference>
<feature type="domain" description="Tryptophan synthase beta chain-like PALP" evidence="5">
    <location>
        <begin position="11"/>
        <end position="316"/>
    </location>
</feature>
<accession>D9QZD4</accession>
<dbReference type="InterPro" id="IPR001926">
    <property type="entry name" value="TrpB-like_PALP"/>
</dbReference>
<comment type="similarity">
    <text evidence="2">Belongs to the ACC deaminase/D-cysteine desulfhydrase family.</text>
</comment>
<dbReference type="HOGENOM" id="CLU_048897_1_0_9"/>
<dbReference type="RefSeq" id="WP_013272474.1">
    <property type="nucleotide sequence ID" value="NC_014376.1"/>
</dbReference>
<dbReference type="PANTHER" id="PTHR43780:SF2">
    <property type="entry name" value="1-AMINOCYCLOPROPANE-1-CARBOXYLATE DEAMINASE-RELATED"/>
    <property type="match status" value="1"/>
</dbReference>
<dbReference type="Gene3D" id="3.40.50.1100">
    <property type="match status" value="2"/>
</dbReference>
<dbReference type="OrthoDB" id="9801249at2"/>
<feature type="modified residue" description="N6-(pyridoxal phosphate)lysine" evidence="4">
    <location>
        <position position="47"/>
    </location>
</feature>
<dbReference type="PaxDb" id="610130-Closa_1802"/>
<evidence type="ECO:0000313" key="6">
    <source>
        <dbReference type="EMBL" id="ADL04385.1"/>
    </source>
</evidence>
<evidence type="ECO:0000256" key="3">
    <source>
        <dbReference type="ARBA" id="ARBA00022898"/>
    </source>
</evidence>
<keyword evidence="3 4" id="KW-0663">Pyridoxal phosphate</keyword>
<evidence type="ECO:0000313" key="7">
    <source>
        <dbReference type="Proteomes" id="UP000001662"/>
    </source>
</evidence>
<proteinExistence type="inferred from homology"/>
<dbReference type="GO" id="GO:0008660">
    <property type="term" value="F:1-aminocyclopropane-1-carboxylate deaminase activity"/>
    <property type="evidence" value="ECO:0007669"/>
    <property type="project" value="UniProtKB-EC"/>
</dbReference>
<dbReference type="EC" id="3.5.99.7" evidence="6"/>
<reference evidence="6" key="1">
    <citation type="submission" date="2010-07" db="EMBL/GenBank/DDBJ databases">
        <title>Complete sequence of Clostridium saccharolyticum WM1.</title>
        <authorList>
            <consortium name="US DOE Joint Genome Institute"/>
            <person name="Lucas S."/>
            <person name="Copeland A."/>
            <person name="Lapidus A."/>
            <person name="Cheng J.-F."/>
            <person name="Bruce D."/>
            <person name="Goodwin L."/>
            <person name="Pitluck S."/>
            <person name="Chertkov O."/>
            <person name="Detter J.C."/>
            <person name="Han C."/>
            <person name="Tapia R."/>
            <person name="Land M."/>
            <person name="Hauser L."/>
            <person name="Chang Y.-J."/>
            <person name="Jeffries C."/>
            <person name="Kyrpides N."/>
            <person name="Ivanova N."/>
            <person name="Mikhailova N."/>
            <person name="Mouttaki H."/>
            <person name="Lin L."/>
            <person name="Zhou J."/>
            <person name="Hemme C.L."/>
            <person name="Woyke T."/>
        </authorList>
    </citation>
    <scope>NUCLEOTIDE SEQUENCE [LARGE SCALE GENOMIC DNA]</scope>
    <source>
        <strain evidence="6">WM1</strain>
    </source>
</reference>
<dbReference type="KEGG" id="csh:Closa_1802"/>
<dbReference type="AlphaFoldDB" id="D9QZD4"/>
<evidence type="ECO:0000256" key="1">
    <source>
        <dbReference type="ARBA" id="ARBA00001933"/>
    </source>
</evidence>
<dbReference type="GO" id="GO:0019148">
    <property type="term" value="F:D-cysteine desulfhydrase activity"/>
    <property type="evidence" value="ECO:0007669"/>
    <property type="project" value="TreeGrafter"/>
</dbReference>
<evidence type="ECO:0000256" key="4">
    <source>
        <dbReference type="PIRSR" id="PIRSR006278-2"/>
    </source>
</evidence>
<sequence length="342" mass="37627">MVLGQEKVSILNLPTPLEYLKNLSDELGIQLYLKRDDMTGLGMGGNKLRKLEYILKDALDKGATMLITEGGVQTNHGRLTAAVAAKYNMRCGIVAIGDYPGELSANLLLDRLMGAEVIIKKDDGRPSTVQYKELVNNTIKKYEAQGETVYYIPLGGSDDNGILGYYECAVELTSQAAAMGIGDARVITAVGSLGTYMGLYCGFNNENSGLQLTGVAIMPFDHNKEQSIVKLFDRVKEAYGMKINAGLKDFNIEKDYVRGGYNLPSREVREAVRLMAEKEAILLDPCYTGKCFAAIIDMMKEGKIKKGEKIIMIHTGGMPGLYTKHHRVEFEKELIDGVTILD</sequence>
<keyword evidence="6" id="KW-0378">Hydrolase</keyword>
<dbReference type="PANTHER" id="PTHR43780">
    <property type="entry name" value="1-AMINOCYCLOPROPANE-1-CARBOXYLATE DEAMINASE-RELATED"/>
    <property type="match status" value="1"/>
</dbReference>
<evidence type="ECO:0000256" key="2">
    <source>
        <dbReference type="ARBA" id="ARBA00008639"/>
    </source>
</evidence>
<name>D9QZD4_LACSW</name>
<dbReference type="PIRSF" id="PIRSF006278">
    <property type="entry name" value="ACCD_DCysDesulf"/>
    <property type="match status" value="1"/>
</dbReference>
<comment type="cofactor">
    <cofactor evidence="1">
        <name>pyridoxal 5'-phosphate</name>
        <dbReference type="ChEBI" id="CHEBI:597326"/>
    </cofactor>
</comment>
<dbReference type="Pfam" id="PF00291">
    <property type="entry name" value="PALP"/>
    <property type="match status" value="1"/>
</dbReference>
<evidence type="ECO:0000259" key="5">
    <source>
        <dbReference type="Pfam" id="PF00291"/>
    </source>
</evidence>
<protein>
    <submittedName>
        <fullName evidence="6">1-aminocyclopropane-1-carboxylate deaminase</fullName>
        <ecNumber evidence="6">3.5.99.7</ecNumber>
    </submittedName>
</protein>
<dbReference type="GO" id="GO:1901605">
    <property type="term" value="P:alpha-amino acid metabolic process"/>
    <property type="evidence" value="ECO:0007669"/>
    <property type="project" value="UniProtKB-ARBA"/>
</dbReference>
<dbReference type="Proteomes" id="UP000001662">
    <property type="component" value="Chromosome"/>
</dbReference>
<dbReference type="STRING" id="610130.Closa_1802"/>
<dbReference type="InterPro" id="IPR036052">
    <property type="entry name" value="TrpB-like_PALP_sf"/>
</dbReference>
<dbReference type="eggNOG" id="COG2515">
    <property type="taxonomic scope" value="Bacteria"/>
</dbReference>